<dbReference type="EMBL" id="MK500340">
    <property type="protein sequence ID" value="QBK86996.1"/>
    <property type="molecule type" value="Genomic_DNA"/>
</dbReference>
<accession>A0A481YWU6</accession>
<organism evidence="1">
    <name type="scientific">Marseillevirus LCMAC103</name>
    <dbReference type="NCBI Taxonomy" id="2506604"/>
    <lineage>
        <taxon>Viruses</taxon>
        <taxon>Varidnaviria</taxon>
        <taxon>Bamfordvirae</taxon>
        <taxon>Nucleocytoviricota</taxon>
        <taxon>Megaviricetes</taxon>
        <taxon>Pimascovirales</taxon>
        <taxon>Pimascovirales incertae sedis</taxon>
        <taxon>Marseilleviridae</taxon>
    </lineage>
</organism>
<name>A0A481YWU6_9VIRU</name>
<gene>
    <name evidence="1" type="ORF">LCMAC103_03400</name>
</gene>
<proteinExistence type="predicted"/>
<protein>
    <submittedName>
        <fullName evidence="1">Uncharacterized protein</fullName>
    </submittedName>
</protein>
<sequence>MEVLVDHRTGLRNREYRPYIDQEELRRNTYLYDPNRPLHYGLYDGVQPACMSFQRHFMSKPAHYRRSGMPVERASHLGNAYARVSRRTVFPWG</sequence>
<evidence type="ECO:0000313" key="1">
    <source>
        <dbReference type="EMBL" id="QBK86996.1"/>
    </source>
</evidence>
<reference evidence="1" key="1">
    <citation type="journal article" date="2019" name="MBio">
        <title>Virus Genomes from Deep Sea Sediments Expand the Ocean Megavirome and Support Independent Origins of Viral Gigantism.</title>
        <authorList>
            <person name="Backstrom D."/>
            <person name="Yutin N."/>
            <person name="Jorgensen S.L."/>
            <person name="Dharamshi J."/>
            <person name="Homa F."/>
            <person name="Zaremba-Niedwiedzka K."/>
            <person name="Spang A."/>
            <person name="Wolf Y.I."/>
            <person name="Koonin E.V."/>
            <person name="Ettema T.J."/>
        </authorList>
    </citation>
    <scope>NUCLEOTIDE SEQUENCE</scope>
</reference>